<dbReference type="InterPro" id="IPR036390">
    <property type="entry name" value="WH_DNA-bd_sf"/>
</dbReference>
<evidence type="ECO:0000256" key="3">
    <source>
        <dbReference type="ARBA" id="ARBA00023163"/>
    </source>
</evidence>
<evidence type="ECO:0000313" key="6">
    <source>
        <dbReference type="Proteomes" id="UP001652432"/>
    </source>
</evidence>
<dbReference type="RefSeq" id="WP_262575630.1">
    <property type="nucleotide sequence ID" value="NZ_JAOQKJ010000014.1"/>
</dbReference>
<evidence type="ECO:0000313" key="5">
    <source>
        <dbReference type="EMBL" id="MCU6745605.1"/>
    </source>
</evidence>
<sequence>MDISIEFVRKIGTAYSSACKPLCQRWRIPQTAFDILMFLVNNPQYKTARDIVEIRKIKANLVSVNVDRLVTEGYLERKAIEGDRRKLQLVCTSKAEPLTEEGRKLQQDFLERLFVNTREEDKKGFLAVMQIMEQNLDDLLKGEK</sequence>
<dbReference type="SMART" id="SM00347">
    <property type="entry name" value="HTH_MARR"/>
    <property type="match status" value="1"/>
</dbReference>
<dbReference type="InterPro" id="IPR036388">
    <property type="entry name" value="WH-like_DNA-bd_sf"/>
</dbReference>
<organism evidence="5 6">
    <name type="scientific">Suilimivivens aceti</name>
    <dbReference type="NCBI Taxonomy" id="2981774"/>
    <lineage>
        <taxon>Bacteria</taxon>
        <taxon>Bacillati</taxon>
        <taxon>Bacillota</taxon>
        <taxon>Clostridia</taxon>
        <taxon>Lachnospirales</taxon>
        <taxon>Lachnospiraceae</taxon>
        <taxon>Suilimivivens</taxon>
    </lineage>
</organism>
<keyword evidence="2" id="KW-0238">DNA-binding</keyword>
<dbReference type="Proteomes" id="UP001652432">
    <property type="component" value="Unassembled WGS sequence"/>
</dbReference>
<keyword evidence="1" id="KW-0805">Transcription regulation</keyword>
<comment type="caution">
    <text evidence="5">The sequence shown here is derived from an EMBL/GenBank/DDBJ whole genome shotgun (WGS) entry which is preliminary data.</text>
</comment>
<evidence type="ECO:0000259" key="4">
    <source>
        <dbReference type="SMART" id="SM00347"/>
    </source>
</evidence>
<dbReference type="EMBL" id="JAOQKJ010000014">
    <property type="protein sequence ID" value="MCU6745605.1"/>
    <property type="molecule type" value="Genomic_DNA"/>
</dbReference>
<dbReference type="PANTHER" id="PTHR42756">
    <property type="entry name" value="TRANSCRIPTIONAL REGULATOR, MARR"/>
    <property type="match status" value="1"/>
</dbReference>
<dbReference type="Pfam" id="PF12802">
    <property type="entry name" value="MarR_2"/>
    <property type="match status" value="1"/>
</dbReference>
<dbReference type="InterPro" id="IPR000835">
    <property type="entry name" value="HTH_MarR-typ"/>
</dbReference>
<dbReference type="PROSITE" id="PS01117">
    <property type="entry name" value="HTH_MARR_1"/>
    <property type="match status" value="1"/>
</dbReference>
<keyword evidence="6" id="KW-1185">Reference proteome</keyword>
<evidence type="ECO:0000256" key="1">
    <source>
        <dbReference type="ARBA" id="ARBA00023015"/>
    </source>
</evidence>
<name>A0ABT2T5R0_9FIRM</name>
<feature type="domain" description="HTH marR-type" evidence="4">
    <location>
        <begin position="21"/>
        <end position="122"/>
    </location>
</feature>
<reference evidence="5 6" key="1">
    <citation type="journal article" date="2021" name="ISME Commun">
        <title>Automated analysis of genomic sequences facilitates high-throughput and comprehensive description of bacteria.</title>
        <authorList>
            <person name="Hitch T.C.A."/>
        </authorList>
    </citation>
    <scope>NUCLEOTIDE SEQUENCE [LARGE SCALE GENOMIC DNA]</scope>
    <source>
        <strain evidence="5 6">Sanger_18</strain>
    </source>
</reference>
<proteinExistence type="predicted"/>
<gene>
    <name evidence="5" type="ORF">OCV77_14110</name>
</gene>
<protein>
    <submittedName>
        <fullName evidence="5">MarR family transcriptional regulator</fullName>
    </submittedName>
</protein>
<evidence type="ECO:0000256" key="2">
    <source>
        <dbReference type="ARBA" id="ARBA00023125"/>
    </source>
</evidence>
<dbReference type="PANTHER" id="PTHR42756:SF1">
    <property type="entry name" value="TRANSCRIPTIONAL REPRESSOR OF EMRAB OPERON"/>
    <property type="match status" value="1"/>
</dbReference>
<dbReference type="InterPro" id="IPR023187">
    <property type="entry name" value="Tscrpt_reg_MarR-type_CS"/>
</dbReference>
<dbReference type="Gene3D" id="1.10.10.10">
    <property type="entry name" value="Winged helix-like DNA-binding domain superfamily/Winged helix DNA-binding domain"/>
    <property type="match status" value="1"/>
</dbReference>
<dbReference type="SUPFAM" id="SSF46785">
    <property type="entry name" value="Winged helix' DNA-binding domain"/>
    <property type="match status" value="1"/>
</dbReference>
<keyword evidence="3" id="KW-0804">Transcription</keyword>
<accession>A0ABT2T5R0</accession>